<feature type="compositionally biased region" description="Acidic residues" evidence="5">
    <location>
        <begin position="560"/>
        <end position="574"/>
    </location>
</feature>
<dbReference type="Pfam" id="PF25826">
    <property type="entry name" value="DUF7952"/>
    <property type="match status" value="1"/>
</dbReference>
<dbReference type="Pfam" id="PF24662">
    <property type="entry name" value="DUF7650"/>
    <property type="match status" value="1"/>
</dbReference>
<dbReference type="InterPro" id="IPR056067">
    <property type="entry name" value="DUF7650"/>
</dbReference>
<keyword evidence="2" id="KW-0805">Transcription regulation</keyword>
<feature type="domain" description="SANT" evidence="6">
    <location>
        <begin position="201"/>
        <end position="252"/>
    </location>
</feature>
<evidence type="ECO:0000256" key="2">
    <source>
        <dbReference type="ARBA" id="ARBA00023015"/>
    </source>
</evidence>
<evidence type="ECO:0000256" key="3">
    <source>
        <dbReference type="ARBA" id="ARBA00023163"/>
    </source>
</evidence>
<evidence type="ECO:0000259" key="6">
    <source>
        <dbReference type="PROSITE" id="PS51293"/>
    </source>
</evidence>
<dbReference type="OrthoDB" id="1634742at2759"/>
<dbReference type="PROSITE" id="PS51293">
    <property type="entry name" value="SANT"/>
    <property type="match status" value="1"/>
</dbReference>
<dbReference type="AlphaFoldDB" id="A0A835PKW5"/>
<name>A0A835PKW5_VANPL</name>
<dbReference type="GO" id="GO:0003714">
    <property type="term" value="F:transcription corepressor activity"/>
    <property type="evidence" value="ECO:0007669"/>
    <property type="project" value="TreeGrafter"/>
</dbReference>
<sequence length="875" mass="96639">MDGTNIGSEQNCVAKLLSVDSPSSSSDGTNDLYQDSVVGPRVGEQYQVHIPPLTRATEFFPVLLDISKMSVIDASHGIGLAIPVWWVQRAGDGISSKNEHEEYPNKFARSIAAELDKLQNGSSVQTVFKLNTFNACASQYSDLNGSLNESSLCKVESPCSLYQTNHVSNSVNSKIRENCQKDVCSSSPTKNVGYFFALPGSPNSSWTEEEMQSFILALHIFGKNFIQVKKFMENKRMEDIISLYYGKFFRSDAYHRWSECRKSISKRSIFGQRIFTGWRQHELLSRVLTVASKDLRDSLLEAANTFNAGRTTLEEFVFKLKAAVGLQGLVEAIGIGKGKQDLTGVALDHFRTNQNVNHHPGVPVGRAFSSLTTGSIIKFLTGDFRLSKARSNDLFWEAVWPRLLARGWHSEQPKSYSFSSKNNLVFLVPGVKKFSRKKLVKGNHYFDSVSDVLSKVASDTRLLELDFEGTKDRSSIKEDNVPRTDERLDRNGSSNCNRHSYLRPKFPNCNLKLMKFTVVDTSLIHIGGNLKVREVRSLPSEATSIYGTCDDLEGSGSESSSEDDESNDSSDEDSIPVSIGELKTEDYGATLPEVAITTVSFPNTITIKGPSPDAKELVELKSNNVVQGNCQHIPRARSIQIDSSAPLLKQRKLNACSRGTVINNSMASKFLQQEKQQKHSKPSSLKAVDTVLVEASSLQEKTNFPHPKSIPEDSINGEMNPPEDKIPSQTLFDLNNLPPDVDMEVSSNIEPKSNEPLQSSQTHQIGNQLSEESSSMTVDEQPSLGNRRHGTRNRPPTARALEALACGFLGTKRSLKSSVSLNRPARRARKSLDESALDRPLSIGSGFITLCDAETPGKDHNEPARKGTHDLLGVP</sequence>
<dbReference type="GO" id="GO:0005634">
    <property type="term" value="C:nucleus"/>
    <property type="evidence" value="ECO:0007669"/>
    <property type="project" value="UniProtKB-SubCell"/>
</dbReference>
<feature type="compositionally biased region" description="Basic and acidic residues" evidence="5">
    <location>
        <begin position="855"/>
        <end position="869"/>
    </location>
</feature>
<gene>
    <name evidence="7" type="ORF">HPP92_024933</name>
</gene>
<dbReference type="Proteomes" id="UP000639772">
    <property type="component" value="Unassembled WGS sequence"/>
</dbReference>
<dbReference type="PANTHER" id="PTHR13859:SF11">
    <property type="entry name" value="GRUNGE, ISOFORM J"/>
    <property type="match status" value="1"/>
</dbReference>
<evidence type="ECO:0000313" key="7">
    <source>
        <dbReference type="EMBL" id="KAG0453629.1"/>
    </source>
</evidence>
<feature type="compositionally biased region" description="Basic and acidic residues" evidence="5">
    <location>
        <begin position="474"/>
        <end position="490"/>
    </location>
</feature>
<keyword evidence="4" id="KW-0539">Nucleus</keyword>
<reference evidence="7 8" key="1">
    <citation type="journal article" date="2020" name="Nat. Food">
        <title>A phased Vanilla planifolia genome enables genetic improvement of flavour and production.</title>
        <authorList>
            <person name="Hasing T."/>
            <person name="Tang H."/>
            <person name="Brym M."/>
            <person name="Khazi F."/>
            <person name="Huang T."/>
            <person name="Chambers A.H."/>
        </authorList>
    </citation>
    <scope>NUCLEOTIDE SEQUENCE [LARGE SCALE GENOMIC DNA]</scope>
    <source>
        <tissue evidence="7">Leaf</tissue>
    </source>
</reference>
<dbReference type="EMBL" id="JADCNM010000014">
    <property type="protein sequence ID" value="KAG0453629.1"/>
    <property type="molecule type" value="Genomic_DNA"/>
</dbReference>
<evidence type="ECO:0000313" key="8">
    <source>
        <dbReference type="Proteomes" id="UP000639772"/>
    </source>
</evidence>
<dbReference type="InterPro" id="IPR009057">
    <property type="entry name" value="Homeodomain-like_sf"/>
</dbReference>
<accession>A0A835PKW5</accession>
<feature type="region of interest" description="Disordered" evidence="5">
    <location>
        <begin position="702"/>
        <end position="795"/>
    </location>
</feature>
<comment type="subcellular location">
    <subcellularLocation>
        <location evidence="1">Nucleus</location>
    </subcellularLocation>
</comment>
<feature type="region of interest" description="Disordered" evidence="5">
    <location>
        <begin position="546"/>
        <end position="575"/>
    </location>
</feature>
<feature type="region of interest" description="Disordered" evidence="5">
    <location>
        <begin position="474"/>
        <end position="496"/>
    </location>
</feature>
<dbReference type="PANTHER" id="PTHR13859">
    <property type="entry name" value="ATROPHIN-RELATED"/>
    <property type="match status" value="1"/>
</dbReference>
<dbReference type="SUPFAM" id="SSF46689">
    <property type="entry name" value="Homeodomain-like"/>
    <property type="match status" value="1"/>
</dbReference>
<feature type="region of interest" description="Disordered" evidence="5">
    <location>
        <begin position="853"/>
        <end position="875"/>
    </location>
</feature>
<organism evidence="7 8">
    <name type="scientific">Vanilla planifolia</name>
    <name type="common">Vanilla</name>
    <dbReference type="NCBI Taxonomy" id="51239"/>
    <lineage>
        <taxon>Eukaryota</taxon>
        <taxon>Viridiplantae</taxon>
        <taxon>Streptophyta</taxon>
        <taxon>Embryophyta</taxon>
        <taxon>Tracheophyta</taxon>
        <taxon>Spermatophyta</taxon>
        <taxon>Magnoliopsida</taxon>
        <taxon>Liliopsida</taxon>
        <taxon>Asparagales</taxon>
        <taxon>Orchidaceae</taxon>
        <taxon>Vanilloideae</taxon>
        <taxon>Vanilleae</taxon>
        <taxon>Vanilla</taxon>
    </lineage>
</organism>
<feature type="compositionally biased region" description="Polar residues" evidence="5">
    <location>
        <begin position="745"/>
        <end position="784"/>
    </location>
</feature>
<dbReference type="InterPro" id="IPR017884">
    <property type="entry name" value="SANT_dom"/>
</dbReference>
<protein>
    <recommendedName>
        <fullName evidence="6">SANT domain-containing protein</fullName>
    </recommendedName>
</protein>
<dbReference type="InterPro" id="IPR057712">
    <property type="entry name" value="DUF7952"/>
</dbReference>
<keyword evidence="3" id="KW-0804">Transcription</keyword>
<evidence type="ECO:0000256" key="1">
    <source>
        <dbReference type="ARBA" id="ARBA00004123"/>
    </source>
</evidence>
<evidence type="ECO:0000256" key="4">
    <source>
        <dbReference type="ARBA" id="ARBA00023242"/>
    </source>
</evidence>
<dbReference type="Gene3D" id="1.10.10.60">
    <property type="entry name" value="Homeodomain-like"/>
    <property type="match status" value="1"/>
</dbReference>
<feature type="region of interest" description="Disordered" evidence="5">
    <location>
        <begin position="816"/>
        <end position="838"/>
    </location>
</feature>
<proteinExistence type="predicted"/>
<evidence type="ECO:0000256" key="5">
    <source>
        <dbReference type="SAM" id="MobiDB-lite"/>
    </source>
</evidence>
<comment type="caution">
    <text evidence="7">The sequence shown here is derived from an EMBL/GenBank/DDBJ whole genome shotgun (WGS) entry which is preliminary data.</text>
</comment>